<comment type="caution">
    <text evidence="1">The sequence shown here is derived from an EMBL/GenBank/DDBJ whole genome shotgun (WGS) entry which is preliminary data.</text>
</comment>
<evidence type="ECO:0000313" key="1">
    <source>
        <dbReference type="EMBL" id="PJZ65220.1"/>
    </source>
</evidence>
<protein>
    <submittedName>
        <fullName evidence="1">Uncharacterized protein</fullName>
    </submittedName>
</protein>
<dbReference type="AlphaFoldDB" id="A0A2M9Z9Y9"/>
<dbReference type="Proteomes" id="UP000231912">
    <property type="component" value="Unassembled WGS sequence"/>
</dbReference>
<evidence type="ECO:0000313" key="2">
    <source>
        <dbReference type="Proteomes" id="UP000231912"/>
    </source>
</evidence>
<proteinExistence type="predicted"/>
<gene>
    <name evidence="1" type="ORF">CH371_15010</name>
</gene>
<organism evidence="1 2">
    <name type="scientific">Leptospira wolffii</name>
    <dbReference type="NCBI Taxonomy" id="409998"/>
    <lineage>
        <taxon>Bacteria</taxon>
        <taxon>Pseudomonadati</taxon>
        <taxon>Spirochaetota</taxon>
        <taxon>Spirochaetia</taxon>
        <taxon>Leptospirales</taxon>
        <taxon>Leptospiraceae</taxon>
        <taxon>Leptospira</taxon>
    </lineage>
</organism>
<sequence>MFCKIAESAIAKLLFFFELSGGVAFDSFVHFSFGRNLLITRPSKLIKLDTKKCFIWKKIYFINVSNFGA</sequence>
<reference evidence="1 2" key="1">
    <citation type="submission" date="2017-07" db="EMBL/GenBank/DDBJ databases">
        <title>Leptospira spp. isolated from tropical soils.</title>
        <authorList>
            <person name="Thibeaux R."/>
            <person name="Iraola G."/>
            <person name="Ferres I."/>
            <person name="Bierque E."/>
            <person name="Girault D."/>
            <person name="Soupe-Gilbert M.-E."/>
            <person name="Picardeau M."/>
            <person name="Goarant C."/>
        </authorList>
    </citation>
    <scope>NUCLEOTIDE SEQUENCE [LARGE SCALE GENOMIC DNA]</scope>
    <source>
        <strain evidence="1 2">FH2-C-A2</strain>
    </source>
</reference>
<name>A0A2M9Z9Y9_9LEPT</name>
<dbReference type="EMBL" id="NPDT01000006">
    <property type="protein sequence ID" value="PJZ65220.1"/>
    <property type="molecule type" value="Genomic_DNA"/>
</dbReference>
<accession>A0A2M9Z9Y9</accession>